<keyword evidence="3" id="KW-1185">Reference proteome</keyword>
<gene>
    <name evidence="2" type="ORF">EV214_103186</name>
</gene>
<dbReference type="Gene3D" id="4.10.80.40">
    <property type="entry name" value="succinate dehydrogenase protein domain"/>
    <property type="match status" value="1"/>
</dbReference>
<feature type="domain" description="Peptidase G2 IMC autoproteolytic cleavage" evidence="1">
    <location>
        <begin position="611"/>
        <end position="787"/>
    </location>
</feature>
<accession>A0A4R2KYI6</accession>
<dbReference type="Pfam" id="PF11962">
    <property type="entry name" value="Peptidase_G2"/>
    <property type="match status" value="1"/>
</dbReference>
<dbReference type="GO" id="GO:0019062">
    <property type="term" value="P:virion attachment to host cell"/>
    <property type="evidence" value="ECO:0007669"/>
    <property type="project" value="InterPro"/>
</dbReference>
<dbReference type="InterPro" id="IPR021865">
    <property type="entry name" value="Peptidase_G2"/>
</dbReference>
<dbReference type="AlphaFoldDB" id="A0A4R2KYI6"/>
<evidence type="ECO:0000313" key="2">
    <source>
        <dbReference type="EMBL" id="TCO79134.1"/>
    </source>
</evidence>
<dbReference type="Gene3D" id="2.40.300.10">
    <property type="entry name" value="Head decoration protein D"/>
    <property type="match status" value="1"/>
</dbReference>
<dbReference type="RefSeq" id="WP_132242877.1">
    <property type="nucleotide sequence ID" value="NZ_SLWV01000003.1"/>
</dbReference>
<dbReference type="OrthoDB" id="2942004at2"/>
<dbReference type="InterPro" id="IPR011049">
    <property type="entry name" value="Serralysin-like_metalloprot_C"/>
</dbReference>
<dbReference type="Pfam" id="PF03406">
    <property type="entry name" value="Phage_fiber_2"/>
    <property type="match status" value="1"/>
</dbReference>
<reference evidence="2 3" key="1">
    <citation type="submission" date="2019-03" db="EMBL/GenBank/DDBJ databases">
        <title>Genomic Encyclopedia of Type Strains, Phase IV (KMG-IV): sequencing the most valuable type-strain genomes for metagenomic binning, comparative biology and taxonomic classification.</title>
        <authorList>
            <person name="Goeker M."/>
        </authorList>
    </citation>
    <scope>NUCLEOTIDE SEQUENCE [LARGE SCALE GENOMIC DNA]</scope>
    <source>
        <strain evidence="2 3">DSM 102940</strain>
    </source>
</reference>
<evidence type="ECO:0000313" key="3">
    <source>
        <dbReference type="Proteomes" id="UP000294919"/>
    </source>
</evidence>
<protein>
    <submittedName>
        <fullName evidence="2">Tail fiber-like repeat protein</fullName>
    </submittedName>
</protein>
<dbReference type="InterPro" id="IPR005068">
    <property type="entry name" value="Phage_lambda_Stf-r2"/>
</dbReference>
<comment type="caution">
    <text evidence="2">The sequence shown here is derived from an EMBL/GenBank/DDBJ whole genome shotgun (WGS) entry which is preliminary data.</text>
</comment>
<evidence type="ECO:0000259" key="1">
    <source>
        <dbReference type="Pfam" id="PF11962"/>
    </source>
</evidence>
<organism evidence="2 3">
    <name type="scientific">Marinisporobacter balticus</name>
    <dbReference type="NCBI Taxonomy" id="2018667"/>
    <lineage>
        <taxon>Bacteria</taxon>
        <taxon>Bacillati</taxon>
        <taxon>Bacillota</taxon>
        <taxon>Clostridia</taxon>
        <taxon>Peptostreptococcales</taxon>
        <taxon>Thermotaleaceae</taxon>
        <taxon>Marinisporobacter</taxon>
    </lineage>
</organism>
<dbReference type="EMBL" id="SLWV01000003">
    <property type="protein sequence ID" value="TCO79134.1"/>
    <property type="molecule type" value="Genomic_DNA"/>
</dbReference>
<proteinExistence type="predicted"/>
<dbReference type="Proteomes" id="UP000294919">
    <property type="component" value="Unassembled WGS sequence"/>
</dbReference>
<dbReference type="SUPFAM" id="SSF101967">
    <property type="entry name" value="Adhesin YadA, collagen-binding domain"/>
    <property type="match status" value="1"/>
</dbReference>
<name>A0A4R2KYI6_9FIRM</name>
<sequence>MLRNNVADSNYYHDKSIIVDLTEIGEIETDVNILAKKYTYINGTKSTVSTRIKSTNKNLFDEQIELGTISTSTGENAESETNIRGKNFVKVKAVQSYTISTNTTANIDVYYYDLNRNYIINKGAFWGTEATFIPSANGYIRIRVSTSDLETKIQIEEGSKTDYVQHEETKTYITLPQPLQSVPNGTKDEVCLDTKTYTKKISDEKIINCSLNFEGFVNGIGTNSDLAYAFIRDWGITNNAKQETTGSARGFDGTNIYSHISGNFNVTTGYYTRLASNHLYVVVPKNKLSTVDLAGFNAYLTANPITYTYQLAIPRVIENGEEGFSVDGKLYSYGEGTTVEISPIDDDWGNFVSPTITLDMPITKGATIHSNFENIVDHDKRITIIENVKTVNGHTVDSDVPSDAKFTDTIYILPSSLPASMITGLPTTLPANGGNSATVNGHTVLTNVPSEALFTDTQRLISDSVSSTSTTTSASSKAVKTAYDKANDVRINVHNNIGTGTNSHSEGNGVASGDYSHAEGVNTIAYGGRSHAEGQGTKAFSDVSHAEGINTIAGNDLIMGIASHAEGMHTQTKGSCSHIMGQYGYINEIGAWGLANGTSNTNLGLGAKILSNGNFYADGTFNSTGADYAEMFEWEDGNLNAEDRVGYFVALDGEKIKIANESDDYILGIVSCNPAILGDNMSLTWKNKYIADEWGRIQYQDVIIPAMKDEEENIIFPEHVETQPMVNSEWDNTEDYEERLKRKEWDAIGMMGKLLVRDDGTCVINGYCKPTDGGIATPSETGYRVMKRINENIILVLLR</sequence>
<dbReference type="GO" id="GO:0046718">
    <property type="term" value="P:symbiont entry into host cell"/>
    <property type="evidence" value="ECO:0007669"/>
    <property type="project" value="InterPro"/>
</dbReference>